<feature type="domain" description="HD" evidence="1">
    <location>
        <begin position="26"/>
        <end position="144"/>
    </location>
</feature>
<dbReference type="CDD" id="cd00077">
    <property type="entry name" value="HDc"/>
    <property type="match status" value="1"/>
</dbReference>
<dbReference type="EMBL" id="LBTW01000046">
    <property type="protein sequence ID" value="KKQ47777.1"/>
    <property type="molecule type" value="Genomic_DNA"/>
</dbReference>
<proteinExistence type="predicted"/>
<dbReference type="PROSITE" id="PS51831">
    <property type="entry name" value="HD"/>
    <property type="match status" value="1"/>
</dbReference>
<accession>A0A0G0HZM7</accession>
<name>A0A0G0HZM7_9BACT</name>
<dbReference type="Pfam" id="PF01966">
    <property type="entry name" value="HD"/>
    <property type="match status" value="1"/>
</dbReference>
<evidence type="ECO:0000313" key="3">
    <source>
        <dbReference type="Proteomes" id="UP000034366"/>
    </source>
</evidence>
<evidence type="ECO:0000259" key="1">
    <source>
        <dbReference type="PROSITE" id="PS51831"/>
    </source>
</evidence>
<dbReference type="SMART" id="SM00471">
    <property type="entry name" value="HDc"/>
    <property type="match status" value="1"/>
</dbReference>
<dbReference type="AlphaFoldDB" id="A0A0G0HZM7"/>
<gene>
    <name evidence="2" type="ORF">US67_C0046G0006</name>
</gene>
<sequence length="190" mass="22526">MKTQTLQKIKGYAYDKFSCYKGCQHGLDHALRVVNNAKRMVKILKVEKRIDVNLLYASCWLHDIAVIDKNNNVISSLYFHFFESSINKKHIRRVLERFPLSKSEFHTIANAIINHPHSIPYRSLNRNGDIYLKILQDADSFDYISDERLKSFNHKRKYLAPVSNLYVHLVKKNLKYFLNYPELAKYIDRF</sequence>
<dbReference type="SUPFAM" id="SSF109604">
    <property type="entry name" value="HD-domain/PDEase-like"/>
    <property type="match status" value="1"/>
</dbReference>
<reference evidence="2 3" key="1">
    <citation type="journal article" date="2015" name="Nature">
        <title>rRNA introns, odd ribosomes, and small enigmatic genomes across a large radiation of phyla.</title>
        <authorList>
            <person name="Brown C.T."/>
            <person name="Hug L.A."/>
            <person name="Thomas B.C."/>
            <person name="Sharon I."/>
            <person name="Castelle C.J."/>
            <person name="Singh A."/>
            <person name="Wilkins M.J."/>
            <person name="Williams K.H."/>
            <person name="Banfield J.F."/>
        </authorList>
    </citation>
    <scope>NUCLEOTIDE SEQUENCE [LARGE SCALE GENOMIC DNA]</scope>
</reference>
<evidence type="ECO:0000313" key="2">
    <source>
        <dbReference type="EMBL" id="KKQ47777.1"/>
    </source>
</evidence>
<organism evidence="2 3">
    <name type="scientific">Candidatus Woesebacteria bacterium GW2011_GWD1_38_10</name>
    <dbReference type="NCBI Taxonomy" id="1618592"/>
    <lineage>
        <taxon>Bacteria</taxon>
        <taxon>Candidatus Woeseibacteriota</taxon>
    </lineage>
</organism>
<dbReference type="Gene3D" id="1.10.3210.10">
    <property type="entry name" value="Hypothetical protein af1432"/>
    <property type="match status" value="1"/>
</dbReference>
<dbReference type="InterPro" id="IPR006674">
    <property type="entry name" value="HD_domain"/>
</dbReference>
<dbReference type="InterPro" id="IPR003607">
    <property type="entry name" value="HD/PDEase_dom"/>
</dbReference>
<dbReference type="Proteomes" id="UP000034366">
    <property type="component" value="Unassembled WGS sequence"/>
</dbReference>
<comment type="caution">
    <text evidence="2">The sequence shown here is derived from an EMBL/GenBank/DDBJ whole genome shotgun (WGS) entry which is preliminary data.</text>
</comment>
<protein>
    <recommendedName>
        <fullName evidence="1">HD domain-containing protein</fullName>
    </recommendedName>
</protein>